<dbReference type="Pfam" id="PF00196">
    <property type="entry name" value="GerE"/>
    <property type="match status" value="1"/>
</dbReference>
<dbReference type="SUPFAM" id="SSF46894">
    <property type="entry name" value="C-terminal effector domain of the bipartite response regulators"/>
    <property type="match status" value="1"/>
</dbReference>
<dbReference type="PANTHER" id="PTHR43214">
    <property type="entry name" value="TWO-COMPONENT RESPONSE REGULATOR"/>
    <property type="match status" value="1"/>
</dbReference>
<evidence type="ECO:0000313" key="5">
    <source>
        <dbReference type="EMBL" id="NRN68054.1"/>
    </source>
</evidence>
<evidence type="ECO:0000259" key="4">
    <source>
        <dbReference type="PROSITE" id="PS50043"/>
    </source>
</evidence>
<dbReference type="PROSITE" id="PS00622">
    <property type="entry name" value="HTH_LUXR_1"/>
    <property type="match status" value="1"/>
</dbReference>
<protein>
    <submittedName>
        <fullName evidence="5">Helix-turn-helix transcriptional regulator</fullName>
    </submittedName>
</protein>
<dbReference type="InterPro" id="IPR039420">
    <property type="entry name" value="WalR-like"/>
</dbReference>
<evidence type="ECO:0000256" key="3">
    <source>
        <dbReference type="ARBA" id="ARBA00023163"/>
    </source>
</evidence>
<dbReference type="PRINTS" id="PR00038">
    <property type="entry name" value="HTHLUXR"/>
</dbReference>
<organism evidence="5 6">
    <name type="scientific">Kibdelosporangium persicum</name>
    <dbReference type="NCBI Taxonomy" id="2698649"/>
    <lineage>
        <taxon>Bacteria</taxon>
        <taxon>Bacillati</taxon>
        <taxon>Actinomycetota</taxon>
        <taxon>Actinomycetes</taxon>
        <taxon>Pseudonocardiales</taxon>
        <taxon>Pseudonocardiaceae</taxon>
        <taxon>Kibdelosporangium</taxon>
    </lineage>
</organism>
<evidence type="ECO:0000256" key="2">
    <source>
        <dbReference type="ARBA" id="ARBA00023125"/>
    </source>
</evidence>
<dbReference type="EMBL" id="JAAATY010000017">
    <property type="protein sequence ID" value="NRN68054.1"/>
    <property type="molecule type" value="Genomic_DNA"/>
</dbReference>
<keyword evidence="3" id="KW-0804">Transcription</keyword>
<dbReference type="PANTHER" id="PTHR43214:SF24">
    <property type="entry name" value="TRANSCRIPTIONAL REGULATORY PROTEIN NARL-RELATED"/>
    <property type="match status" value="1"/>
</dbReference>
<dbReference type="CDD" id="cd06170">
    <property type="entry name" value="LuxR_C_like"/>
    <property type="match status" value="1"/>
</dbReference>
<feature type="domain" description="HTH luxR-type" evidence="4">
    <location>
        <begin position="142"/>
        <end position="207"/>
    </location>
</feature>
<dbReference type="InterPro" id="IPR016032">
    <property type="entry name" value="Sig_transdc_resp-reg_C-effctor"/>
</dbReference>
<reference evidence="5 6" key="1">
    <citation type="submission" date="2020-01" db="EMBL/GenBank/DDBJ databases">
        <title>Kibdelosporangium persica a novel Actinomycetes from a hot desert in Iran.</title>
        <authorList>
            <person name="Safaei N."/>
            <person name="Zaburannyi N."/>
            <person name="Mueller R."/>
            <person name="Wink J."/>
        </authorList>
    </citation>
    <scope>NUCLEOTIDE SEQUENCE [LARGE SCALE GENOMIC DNA]</scope>
    <source>
        <strain evidence="5 6">4NS15</strain>
    </source>
</reference>
<dbReference type="RefSeq" id="WP_173136724.1">
    <property type="nucleotide sequence ID" value="NZ_CBCSGW010000009.1"/>
</dbReference>
<keyword evidence="6" id="KW-1185">Reference proteome</keyword>
<dbReference type="Proteomes" id="UP000763557">
    <property type="component" value="Unassembled WGS sequence"/>
</dbReference>
<name>A0ABX2FA97_9PSEU</name>
<dbReference type="InterPro" id="IPR000792">
    <property type="entry name" value="Tscrpt_reg_LuxR_C"/>
</dbReference>
<keyword evidence="1" id="KW-0805">Transcription regulation</keyword>
<sequence length="209" mass="22706">MKTTKVAVVTSDPLLRGGATVLLDARTNVHVVPDVDQADVILLIEAKVTRDALTELGPLKRDSNRTGRPACVVVTDHFNDDDLLAAVLRNVVAIMPLRETGGPQLVNAVLAASNGMASFPPALQRKLLTLVQNVDREVLRPNGLTMSGLTERECDILRLLTEGLNTEQIAGKLSYSERTVKNVLHRVMRREGLRNRAHAAAFAVRACSC</sequence>
<accession>A0ABX2FA97</accession>
<gene>
    <name evidence="5" type="ORF">GC106_52950</name>
</gene>
<keyword evidence="2" id="KW-0238">DNA-binding</keyword>
<evidence type="ECO:0000313" key="6">
    <source>
        <dbReference type="Proteomes" id="UP000763557"/>
    </source>
</evidence>
<dbReference type="Gene3D" id="3.40.50.2300">
    <property type="match status" value="1"/>
</dbReference>
<dbReference type="PROSITE" id="PS50043">
    <property type="entry name" value="HTH_LUXR_2"/>
    <property type="match status" value="1"/>
</dbReference>
<proteinExistence type="predicted"/>
<comment type="caution">
    <text evidence="5">The sequence shown here is derived from an EMBL/GenBank/DDBJ whole genome shotgun (WGS) entry which is preliminary data.</text>
</comment>
<dbReference type="SMART" id="SM00421">
    <property type="entry name" value="HTH_LUXR"/>
    <property type="match status" value="1"/>
</dbReference>
<evidence type="ECO:0000256" key="1">
    <source>
        <dbReference type="ARBA" id="ARBA00023015"/>
    </source>
</evidence>